<dbReference type="EMBL" id="LGTW01000042">
    <property type="protein sequence ID" value="KWX19550.1"/>
    <property type="molecule type" value="Genomic_DNA"/>
</dbReference>
<dbReference type="AlphaFoldDB" id="A0A132PB62"/>
<sequence>MAFYVRVQSKRVDQYDDEHDLIVHDSGIIEVKHDGQQVMLYSPAHWTEVKPGIYEKTPARVTTLR</sequence>
<proteinExistence type="predicted"/>
<evidence type="ECO:0000313" key="1">
    <source>
        <dbReference type="EMBL" id="KWX19550.1"/>
    </source>
</evidence>
<gene>
    <name evidence="1" type="ORF">AFM11_35260</name>
</gene>
<protein>
    <submittedName>
        <fullName evidence="1">Uncharacterized protein</fullName>
    </submittedName>
</protein>
<dbReference type="Proteomes" id="UP000070612">
    <property type="component" value="Unassembled WGS sequence"/>
</dbReference>
<accession>A0A132PB62</accession>
<organism evidence="1 2">
    <name type="scientific">Mycolicibacterium wolinskyi</name>
    <dbReference type="NCBI Taxonomy" id="59750"/>
    <lineage>
        <taxon>Bacteria</taxon>
        <taxon>Bacillati</taxon>
        <taxon>Actinomycetota</taxon>
        <taxon>Actinomycetes</taxon>
        <taxon>Mycobacteriales</taxon>
        <taxon>Mycobacteriaceae</taxon>
        <taxon>Mycolicibacterium</taxon>
    </lineage>
</organism>
<name>A0A132PB62_9MYCO</name>
<evidence type="ECO:0000313" key="2">
    <source>
        <dbReference type="Proteomes" id="UP000070612"/>
    </source>
</evidence>
<reference evidence="1 2" key="1">
    <citation type="submission" date="2015-07" db="EMBL/GenBank/DDBJ databases">
        <title>A draft genome sequence of Mycobacterium wolinskyi.</title>
        <authorList>
            <person name="de Man T.J."/>
            <person name="Perry K.A."/>
            <person name="Coulliette A.D."/>
            <person name="Jensen B."/>
            <person name="Toney N.C."/>
            <person name="Limbago B.M."/>
            <person name="Noble-Wang J."/>
        </authorList>
    </citation>
    <scope>NUCLEOTIDE SEQUENCE [LARGE SCALE GENOMIC DNA]</scope>
    <source>
        <strain evidence="1 2">CDC_01</strain>
    </source>
</reference>
<comment type="caution">
    <text evidence="1">The sequence shown here is derived from an EMBL/GenBank/DDBJ whole genome shotgun (WGS) entry which is preliminary data.</text>
</comment>
<keyword evidence="2" id="KW-1185">Reference proteome</keyword>